<keyword evidence="8" id="KW-0067">ATP-binding</keyword>
<keyword evidence="10" id="KW-1133">Transmembrane helix</keyword>
<dbReference type="GO" id="GO:0016020">
    <property type="term" value="C:membrane"/>
    <property type="evidence" value="ECO:0007669"/>
    <property type="project" value="UniProtKB-SubCell"/>
</dbReference>
<evidence type="ECO:0000313" key="14">
    <source>
        <dbReference type="Proteomes" id="UP000580517"/>
    </source>
</evidence>
<sequence>MEKLQLFNLRRRAPALVRWSLRVALIVAACSALALLGLLGWSTGNASRYAQQYDTLLVLNGVLAVALVSWVVLLGARLFNQVRKRQFGARLTARFALYFALIGVVPGALIYVLSVQFMSRSIESWFNVRVDSALEAGLNLGRAALDSQLGSLNGRARDMSARLANTSDADMALAITRLREASGADEAMIFTGNGRLVAFSSSAYGQLLPDMPPPNVMNQLRVSGGYSAAEADEPLAGAEGQAPTGQGLHLRVVVPISTPERFSSRFGISSDTRWLQVVEAVPEQIARNANQVQQGFRDYQELALSRLGLRKLYGITLTLALILAVFAAMVVAFAVSRRLVRPLLTLAAGTQAVGVGDYRPLPEPPEKDEVGQLTRSFNAMTRQLDEARHMVENNRQQLERSNVYLESVLSHMSSGVLVFDEAFRVTLFNQGARDILRLDLRSVKGRPLETLDGGFALSQVIRQAFAAHAAVGSERAYWQQQFELDLDAEAEHGEKKHAITLLARGTHLSVDGRGNGYLVVFDDISEVISANRTVAWGEVARRLAHEIKNPLTPIQLSAERLAMKLGNRLEGDDAAMLARATNTIVNQVSSLKKMVDDFREYARTPPAQMQPIDINALVADVVGLYGWEPMDDSGVGHAHGVAIDVDFEDGLPDIEGDPTQLRQVIHNLLANARDAATQEHSRDQARIYVHTRLTHTPSEQGADRLAVRMTVSDNGPGFAPQVLNRVFEPYVTTKAGGTGLGLAIVKKIVEEHNGRIDISNRREGGARVSILLTRLADARPALDAGKQRYDNSENK</sequence>
<keyword evidence="6" id="KW-0547">Nucleotide-binding</keyword>
<keyword evidence="4" id="KW-0597">Phosphoprotein</keyword>
<feature type="transmembrane region" description="Helical" evidence="10">
    <location>
        <begin position="312"/>
        <end position="335"/>
    </location>
</feature>
<dbReference type="InterPro" id="IPR004358">
    <property type="entry name" value="Sig_transdc_His_kin-like_C"/>
</dbReference>
<proteinExistence type="predicted"/>
<organism evidence="13 14">
    <name type="scientific">Allopusillimonas soli</name>
    <dbReference type="NCBI Taxonomy" id="659016"/>
    <lineage>
        <taxon>Bacteria</taxon>
        <taxon>Pseudomonadati</taxon>
        <taxon>Pseudomonadota</taxon>
        <taxon>Betaproteobacteria</taxon>
        <taxon>Burkholderiales</taxon>
        <taxon>Alcaligenaceae</taxon>
        <taxon>Allopusillimonas</taxon>
    </lineage>
</organism>
<dbReference type="Proteomes" id="UP000580517">
    <property type="component" value="Unassembled WGS sequence"/>
</dbReference>
<feature type="transmembrane region" description="Helical" evidence="10">
    <location>
        <begin position="56"/>
        <end position="79"/>
    </location>
</feature>
<evidence type="ECO:0000256" key="6">
    <source>
        <dbReference type="ARBA" id="ARBA00022741"/>
    </source>
</evidence>
<dbReference type="AlphaFoldDB" id="A0A853FFF6"/>
<feature type="transmembrane region" description="Helical" evidence="10">
    <location>
        <begin position="91"/>
        <end position="113"/>
    </location>
</feature>
<keyword evidence="14" id="KW-1185">Reference proteome</keyword>
<evidence type="ECO:0000256" key="1">
    <source>
        <dbReference type="ARBA" id="ARBA00000085"/>
    </source>
</evidence>
<dbReference type="SMART" id="SM00304">
    <property type="entry name" value="HAMP"/>
    <property type="match status" value="1"/>
</dbReference>
<dbReference type="InterPro" id="IPR017232">
    <property type="entry name" value="NtrY"/>
</dbReference>
<gene>
    <name evidence="13" type="ORF">H0A68_11750</name>
</gene>
<feature type="domain" description="Histidine kinase" evidence="11">
    <location>
        <begin position="542"/>
        <end position="776"/>
    </location>
</feature>
<dbReference type="Pfam" id="PF00672">
    <property type="entry name" value="HAMP"/>
    <property type="match status" value="1"/>
</dbReference>
<evidence type="ECO:0000259" key="12">
    <source>
        <dbReference type="PROSITE" id="PS50885"/>
    </source>
</evidence>
<dbReference type="InterPro" id="IPR000014">
    <property type="entry name" value="PAS"/>
</dbReference>
<dbReference type="PIRSF" id="PIRSF037532">
    <property type="entry name" value="STHK_NtrY"/>
    <property type="match status" value="1"/>
</dbReference>
<evidence type="ECO:0000256" key="8">
    <source>
        <dbReference type="ARBA" id="ARBA00022840"/>
    </source>
</evidence>
<dbReference type="Pfam" id="PF13188">
    <property type="entry name" value="PAS_8"/>
    <property type="match status" value="1"/>
</dbReference>
<keyword evidence="5" id="KW-0808">Transferase</keyword>
<dbReference type="SMART" id="SM00387">
    <property type="entry name" value="HATPase_c"/>
    <property type="match status" value="1"/>
</dbReference>
<comment type="caution">
    <text evidence="13">The sequence shown here is derived from an EMBL/GenBank/DDBJ whole genome shotgun (WGS) entry which is preliminary data.</text>
</comment>
<keyword evidence="10" id="KW-0812">Transmembrane</keyword>
<dbReference type="Gene3D" id="3.30.565.10">
    <property type="entry name" value="Histidine kinase-like ATPase, C-terminal domain"/>
    <property type="match status" value="1"/>
</dbReference>
<feature type="transmembrane region" description="Helical" evidence="10">
    <location>
        <begin position="21"/>
        <end position="44"/>
    </location>
</feature>
<dbReference type="InterPro" id="IPR035965">
    <property type="entry name" value="PAS-like_dom_sf"/>
</dbReference>
<keyword evidence="10" id="KW-0472">Membrane</keyword>
<dbReference type="InterPro" id="IPR005467">
    <property type="entry name" value="His_kinase_dom"/>
</dbReference>
<dbReference type="Pfam" id="PF02518">
    <property type="entry name" value="HATPase_c"/>
    <property type="match status" value="1"/>
</dbReference>
<dbReference type="PROSITE" id="PS50885">
    <property type="entry name" value="HAMP"/>
    <property type="match status" value="1"/>
</dbReference>
<dbReference type="CDD" id="cd00082">
    <property type="entry name" value="HisKA"/>
    <property type="match status" value="1"/>
</dbReference>
<evidence type="ECO:0000256" key="3">
    <source>
        <dbReference type="ARBA" id="ARBA00012438"/>
    </source>
</evidence>
<dbReference type="GO" id="GO:0005524">
    <property type="term" value="F:ATP binding"/>
    <property type="evidence" value="ECO:0007669"/>
    <property type="project" value="UniProtKB-KW"/>
</dbReference>
<dbReference type="Pfam" id="PF00512">
    <property type="entry name" value="HisKA"/>
    <property type="match status" value="1"/>
</dbReference>
<evidence type="ECO:0000259" key="11">
    <source>
        <dbReference type="PROSITE" id="PS50109"/>
    </source>
</evidence>
<keyword evidence="7" id="KW-0418">Kinase</keyword>
<evidence type="ECO:0000256" key="7">
    <source>
        <dbReference type="ARBA" id="ARBA00022777"/>
    </source>
</evidence>
<dbReference type="SUPFAM" id="SSF55874">
    <property type="entry name" value="ATPase domain of HSP90 chaperone/DNA topoisomerase II/histidine kinase"/>
    <property type="match status" value="1"/>
</dbReference>
<dbReference type="InterPro" id="IPR003594">
    <property type="entry name" value="HATPase_dom"/>
</dbReference>
<dbReference type="InterPro" id="IPR003661">
    <property type="entry name" value="HisK_dim/P_dom"/>
</dbReference>
<evidence type="ECO:0000313" key="13">
    <source>
        <dbReference type="EMBL" id="NYT37550.1"/>
    </source>
</evidence>
<dbReference type="InterPro" id="IPR036890">
    <property type="entry name" value="HATPase_C_sf"/>
</dbReference>
<keyword evidence="9" id="KW-0902">Two-component regulatory system</keyword>
<dbReference type="PRINTS" id="PR00344">
    <property type="entry name" value="BCTRLSENSOR"/>
</dbReference>
<reference evidence="13 14" key="1">
    <citation type="submission" date="2020-07" db="EMBL/GenBank/DDBJ databases">
        <title>Taxonomic revisions and descriptions of new bacterial species based on genomic comparisons in the high-G+C-content subgroup of the family Alcaligenaceae.</title>
        <authorList>
            <person name="Szabo A."/>
            <person name="Felfoldi T."/>
        </authorList>
    </citation>
    <scope>NUCLEOTIDE SEQUENCE [LARGE SCALE GENOMIC DNA]</scope>
    <source>
        <strain evidence="13 14">DSM 25264</strain>
    </source>
</reference>
<name>A0A853FFF6_9BURK</name>
<dbReference type="OrthoDB" id="9815750at2"/>
<evidence type="ECO:0000256" key="10">
    <source>
        <dbReference type="SAM" id="Phobius"/>
    </source>
</evidence>
<evidence type="ECO:0000256" key="2">
    <source>
        <dbReference type="ARBA" id="ARBA00004370"/>
    </source>
</evidence>
<dbReference type="Gene3D" id="3.30.450.20">
    <property type="entry name" value="PAS domain"/>
    <property type="match status" value="1"/>
</dbReference>
<dbReference type="SUPFAM" id="SSF55785">
    <property type="entry name" value="PYP-like sensor domain (PAS domain)"/>
    <property type="match status" value="1"/>
</dbReference>
<dbReference type="InterPro" id="IPR036097">
    <property type="entry name" value="HisK_dim/P_sf"/>
</dbReference>
<dbReference type="PANTHER" id="PTHR43065:SF10">
    <property type="entry name" value="PEROXIDE STRESS-ACTIVATED HISTIDINE KINASE MAK3"/>
    <property type="match status" value="1"/>
</dbReference>
<dbReference type="EC" id="2.7.13.3" evidence="3"/>
<comment type="catalytic activity">
    <reaction evidence="1">
        <text>ATP + protein L-histidine = ADP + protein N-phospho-L-histidine.</text>
        <dbReference type="EC" id="2.7.13.3"/>
    </reaction>
</comment>
<dbReference type="PANTHER" id="PTHR43065">
    <property type="entry name" value="SENSOR HISTIDINE KINASE"/>
    <property type="match status" value="1"/>
</dbReference>
<evidence type="ECO:0000256" key="9">
    <source>
        <dbReference type="ARBA" id="ARBA00023012"/>
    </source>
</evidence>
<evidence type="ECO:0000256" key="4">
    <source>
        <dbReference type="ARBA" id="ARBA00022553"/>
    </source>
</evidence>
<dbReference type="SMART" id="SM00388">
    <property type="entry name" value="HisKA"/>
    <property type="match status" value="1"/>
</dbReference>
<dbReference type="Gene3D" id="6.10.340.10">
    <property type="match status" value="1"/>
</dbReference>
<accession>A0A853FFF6</accession>
<evidence type="ECO:0000256" key="5">
    <source>
        <dbReference type="ARBA" id="ARBA00022679"/>
    </source>
</evidence>
<dbReference type="PROSITE" id="PS50109">
    <property type="entry name" value="HIS_KIN"/>
    <property type="match status" value="1"/>
</dbReference>
<dbReference type="InterPro" id="IPR003660">
    <property type="entry name" value="HAMP_dom"/>
</dbReference>
<protein>
    <recommendedName>
        <fullName evidence="3">histidine kinase</fullName>
        <ecNumber evidence="3">2.7.13.3</ecNumber>
    </recommendedName>
</protein>
<dbReference type="GO" id="GO:0000155">
    <property type="term" value="F:phosphorelay sensor kinase activity"/>
    <property type="evidence" value="ECO:0007669"/>
    <property type="project" value="InterPro"/>
</dbReference>
<feature type="domain" description="HAMP" evidence="12">
    <location>
        <begin position="337"/>
        <end position="389"/>
    </location>
</feature>
<dbReference type="CDD" id="cd06225">
    <property type="entry name" value="HAMP"/>
    <property type="match status" value="1"/>
</dbReference>
<dbReference type="SUPFAM" id="SSF158472">
    <property type="entry name" value="HAMP domain-like"/>
    <property type="match status" value="1"/>
</dbReference>
<comment type="subcellular location">
    <subcellularLocation>
        <location evidence="2">Membrane</location>
    </subcellularLocation>
</comment>
<dbReference type="SUPFAM" id="SSF47384">
    <property type="entry name" value="Homodimeric domain of signal transducing histidine kinase"/>
    <property type="match status" value="1"/>
</dbReference>
<dbReference type="EMBL" id="JACCEW010000003">
    <property type="protein sequence ID" value="NYT37550.1"/>
    <property type="molecule type" value="Genomic_DNA"/>
</dbReference>
<dbReference type="Gene3D" id="1.10.287.130">
    <property type="match status" value="1"/>
</dbReference>
<dbReference type="RefSeq" id="WP_129969318.1">
    <property type="nucleotide sequence ID" value="NZ_JACCEW010000003.1"/>
</dbReference>